<evidence type="ECO:0000256" key="1">
    <source>
        <dbReference type="SAM" id="MobiDB-lite"/>
    </source>
</evidence>
<comment type="caution">
    <text evidence="2">The sequence shown here is derived from an EMBL/GenBank/DDBJ whole genome shotgun (WGS) entry which is preliminary data.</text>
</comment>
<keyword evidence="3" id="KW-1185">Reference proteome</keyword>
<proteinExistence type="predicted"/>
<dbReference type="AlphaFoldDB" id="A0A8H5LNC3"/>
<accession>A0A8H5LNC3</accession>
<feature type="region of interest" description="Disordered" evidence="1">
    <location>
        <begin position="194"/>
        <end position="243"/>
    </location>
</feature>
<evidence type="ECO:0000313" key="3">
    <source>
        <dbReference type="Proteomes" id="UP000559027"/>
    </source>
</evidence>
<evidence type="ECO:0000313" key="2">
    <source>
        <dbReference type="EMBL" id="KAF5363429.1"/>
    </source>
</evidence>
<gene>
    <name evidence="2" type="ORF">D9756_000032</name>
</gene>
<reference evidence="2 3" key="1">
    <citation type="journal article" date="2020" name="ISME J.">
        <title>Uncovering the hidden diversity of litter-decomposition mechanisms in mushroom-forming fungi.</title>
        <authorList>
            <person name="Floudas D."/>
            <person name="Bentzer J."/>
            <person name="Ahren D."/>
            <person name="Johansson T."/>
            <person name="Persson P."/>
            <person name="Tunlid A."/>
        </authorList>
    </citation>
    <scope>NUCLEOTIDE SEQUENCE [LARGE SCALE GENOMIC DNA]</scope>
    <source>
        <strain evidence="2 3">CBS 146.42</strain>
    </source>
</reference>
<sequence>MDSAPTNMAVSREDITLLQSVYDSHPIRQVAEVAGIALSVVEISKQWQSSMSPDTAEYPDSSHCCLEMGTDSLFQAVKKQKDAFFVIGRGTRKIAVEFINRIRVEYSIQTDIFKTEVLRANLRLIRDYIRNHVRSQTLVGRVLLYGYSDVKTIHKCWICLRECFGILGLQFGPDMWDHVLALGCQLEELREHQRQALSTETPNSHNMSHDSAVGESFPAGVAPGSTGDTVPSHREGPDSPSNCRAIGESGTTTFKLPVEGASSIRTSPMGSGKSVSYTRVLGNMVTSSVESGIRIGGVGNTTILSC</sequence>
<name>A0A8H5LNC3_9AGAR</name>
<protein>
    <submittedName>
        <fullName evidence="2">Uncharacterized protein</fullName>
    </submittedName>
</protein>
<feature type="compositionally biased region" description="Polar residues" evidence="1">
    <location>
        <begin position="195"/>
        <end position="206"/>
    </location>
</feature>
<dbReference type="EMBL" id="JAACJO010000001">
    <property type="protein sequence ID" value="KAF5363429.1"/>
    <property type="molecule type" value="Genomic_DNA"/>
</dbReference>
<dbReference type="Proteomes" id="UP000559027">
    <property type="component" value="Unassembled WGS sequence"/>
</dbReference>
<organism evidence="2 3">
    <name type="scientific">Leucocoprinus leucothites</name>
    <dbReference type="NCBI Taxonomy" id="201217"/>
    <lineage>
        <taxon>Eukaryota</taxon>
        <taxon>Fungi</taxon>
        <taxon>Dikarya</taxon>
        <taxon>Basidiomycota</taxon>
        <taxon>Agaricomycotina</taxon>
        <taxon>Agaricomycetes</taxon>
        <taxon>Agaricomycetidae</taxon>
        <taxon>Agaricales</taxon>
        <taxon>Agaricineae</taxon>
        <taxon>Agaricaceae</taxon>
        <taxon>Leucocoprinus</taxon>
    </lineage>
</organism>